<proteinExistence type="predicted"/>
<dbReference type="InterPro" id="IPR008906">
    <property type="entry name" value="HATC_C_dom"/>
</dbReference>
<feature type="domain" description="HAT C-terminal dimerisation" evidence="1">
    <location>
        <begin position="133"/>
        <end position="213"/>
    </location>
</feature>
<protein>
    <recommendedName>
        <fullName evidence="1">HAT C-terminal dimerisation domain-containing protein</fullName>
    </recommendedName>
</protein>
<keyword evidence="3" id="KW-1185">Reference proteome</keyword>
<dbReference type="PANTHER" id="PTHR23272:SF184">
    <property type="entry name" value="OS03G0311250 PROTEIN"/>
    <property type="match status" value="1"/>
</dbReference>
<evidence type="ECO:0000313" key="2">
    <source>
        <dbReference type="EMBL" id="KZV23943.1"/>
    </source>
</evidence>
<dbReference type="GO" id="GO:0046983">
    <property type="term" value="F:protein dimerization activity"/>
    <property type="evidence" value="ECO:0007669"/>
    <property type="project" value="InterPro"/>
</dbReference>
<dbReference type="EMBL" id="KV013332">
    <property type="protein sequence ID" value="KZV23943.1"/>
    <property type="molecule type" value="Genomic_DNA"/>
</dbReference>
<dbReference type="PANTHER" id="PTHR23272">
    <property type="entry name" value="BED FINGER-RELATED"/>
    <property type="match status" value="1"/>
</dbReference>
<dbReference type="AlphaFoldDB" id="A0A2Z7AR64"/>
<accession>A0A2Z7AR64</accession>
<gene>
    <name evidence="2" type="ORF">F511_23087</name>
</gene>
<dbReference type="Pfam" id="PF05699">
    <property type="entry name" value="Dimer_Tnp_hAT"/>
    <property type="match status" value="1"/>
</dbReference>
<evidence type="ECO:0000259" key="1">
    <source>
        <dbReference type="Pfam" id="PF05699"/>
    </source>
</evidence>
<dbReference type="OrthoDB" id="1514276at2759"/>
<dbReference type="SUPFAM" id="SSF53098">
    <property type="entry name" value="Ribonuclease H-like"/>
    <property type="match status" value="1"/>
</dbReference>
<sequence length="249" mass="28752">MFLPLIFNMFLKLNFFVSSMEDKIFKYWETIPLVHGLETLLDPSQGQVAFNIFLIITLNFLERMLTIKRSQLLHSLQELFDLYANEQSTPSKLPEPEERSTQQGKMGALGFYQNFKRQKFKGKSVTRLNSNEIQLYLSQYFETPENFDVLEWWKVNSQLYPILATIARDILPVQASSVASESAFSMCGRIIGDQRTNLNTDTLGMLTCLQDWFAAEKNRTAGVIDEFASTCSDEDEEYSKYILINQDVI</sequence>
<reference evidence="2 3" key="1">
    <citation type="journal article" date="2015" name="Proc. Natl. Acad. Sci. U.S.A.">
        <title>The resurrection genome of Boea hygrometrica: A blueprint for survival of dehydration.</title>
        <authorList>
            <person name="Xiao L."/>
            <person name="Yang G."/>
            <person name="Zhang L."/>
            <person name="Yang X."/>
            <person name="Zhao S."/>
            <person name="Ji Z."/>
            <person name="Zhou Q."/>
            <person name="Hu M."/>
            <person name="Wang Y."/>
            <person name="Chen M."/>
            <person name="Xu Y."/>
            <person name="Jin H."/>
            <person name="Xiao X."/>
            <person name="Hu G."/>
            <person name="Bao F."/>
            <person name="Hu Y."/>
            <person name="Wan P."/>
            <person name="Li L."/>
            <person name="Deng X."/>
            <person name="Kuang T."/>
            <person name="Xiang C."/>
            <person name="Zhu J.K."/>
            <person name="Oliver M.J."/>
            <person name="He Y."/>
        </authorList>
    </citation>
    <scope>NUCLEOTIDE SEQUENCE [LARGE SCALE GENOMIC DNA]</scope>
    <source>
        <strain evidence="3">cv. XS01</strain>
    </source>
</reference>
<evidence type="ECO:0000313" key="3">
    <source>
        <dbReference type="Proteomes" id="UP000250235"/>
    </source>
</evidence>
<organism evidence="2 3">
    <name type="scientific">Dorcoceras hygrometricum</name>
    <dbReference type="NCBI Taxonomy" id="472368"/>
    <lineage>
        <taxon>Eukaryota</taxon>
        <taxon>Viridiplantae</taxon>
        <taxon>Streptophyta</taxon>
        <taxon>Embryophyta</taxon>
        <taxon>Tracheophyta</taxon>
        <taxon>Spermatophyta</taxon>
        <taxon>Magnoliopsida</taxon>
        <taxon>eudicotyledons</taxon>
        <taxon>Gunneridae</taxon>
        <taxon>Pentapetalae</taxon>
        <taxon>asterids</taxon>
        <taxon>lamiids</taxon>
        <taxon>Lamiales</taxon>
        <taxon>Gesneriaceae</taxon>
        <taxon>Didymocarpoideae</taxon>
        <taxon>Trichosporeae</taxon>
        <taxon>Loxocarpinae</taxon>
        <taxon>Dorcoceras</taxon>
    </lineage>
</organism>
<name>A0A2Z7AR64_9LAMI</name>
<dbReference type="InterPro" id="IPR012337">
    <property type="entry name" value="RNaseH-like_sf"/>
</dbReference>
<dbReference type="Proteomes" id="UP000250235">
    <property type="component" value="Unassembled WGS sequence"/>
</dbReference>